<feature type="transmembrane region" description="Helical" evidence="1">
    <location>
        <begin position="130"/>
        <end position="149"/>
    </location>
</feature>
<dbReference type="AlphaFoldDB" id="C5LLK3"/>
<keyword evidence="3" id="KW-1185">Reference proteome</keyword>
<feature type="non-terminal residue" evidence="2">
    <location>
        <position position="181"/>
    </location>
</feature>
<dbReference type="GO" id="GO:0006506">
    <property type="term" value="P:GPI anchor biosynthetic process"/>
    <property type="evidence" value="ECO:0007669"/>
    <property type="project" value="InterPro"/>
</dbReference>
<protein>
    <submittedName>
        <fullName evidence="2">Uncharacterized protein</fullName>
    </submittedName>
</protein>
<keyword evidence="1" id="KW-1133">Transmembrane helix</keyword>
<feature type="transmembrane region" description="Helical" evidence="1">
    <location>
        <begin position="104"/>
        <end position="125"/>
    </location>
</feature>
<evidence type="ECO:0000256" key="1">
    <source>
        <dbReference type="SAM" id="Phobius"/>
    </source>
</evidence>
<dbReference type="Pfam" id="PF05024">
    <property type="entry name" value="Gpi1"/>
    <property type="match status" value="1"/>
</dbReference>
<feature type="transmembrane region" description="Helical" evidence="1">
    <location>
        <begin position="43"/>
        <end position="64"/>
    </location>
</feature>
<dbReference type="InParanoid" id="C5LLK3"/>
<organism evidence="3">
    <name type="scientific">Perkinsus marinus (strain ATCC 50983 / TXsc)</name>
    <dbReference type="NCBI Taxonomy" id="423536"/>
    <lineage>
        <taxon>Eukaryota</taxon>
        <taxon>Sar</taxon>
        <taxon>Alveolata</taxon>
        <taxon>Perkinsozoa</taxon>
        <taxon>Perkinsea</taxon>
        <taxon>Perkinsida</taxon>
        <taxon>Perkinsidae</taxon>
        <taxon>Perkinsus</taxon>
    </lineage>
</organism>
<dbReference type="PANTHER" id="PTHR21329:SF3">
    <property type="entry name" value="PHOSPHATIDYLINOSITOL N-ACETYLGLUCOSAMINYLTRANSFERASE SUBUNIT Q"/>
    <property type="match status" value="1"/>
</dbReference>
<evidence type="ECO:0000313" key="3">
    <source>
        <dbReference type="Proteomes" id="UP000007800"/>
    </source>
</evidence>
<dbReference type="GeneID" id="9047230"/>
<dbReference type="PANTHER" id="PTHR21329">
    <property type="entry name" value="PHOSPHATIDYLINOSITOL N-ACETYLGLUCOSAMINYLTRANSFERASE SUBUNIT Q-RELATED"/>
    <property type="match status" value="1"/>
</dbReference>
<proteinExistence type="predicted"/>
<keyword evidence="1" id="KW-0812">Transmembrane</keyword>
<dbReference type="RefSeq" id="XP_002769672.1">
    <property type="nucleotide sequence ID" value="XM_002769626.1"/>
</dbReference>
<dbReference type="EMBL" id="GG683230">
    <property type="protein sequence ID" value="EER02390.1"/>
    <property type="molecule type" value="Genomic_DNA"/>
</dbReference>
<reference evidence="2 3" key="1">
    <citation type="submission" date="2008-07" db="EMBL/GenBank/DDBJ databases">
        <authorList>
            <person name="El-Sayed N."/>
            <person name="Caler E."/>
            <person name="Inman J."/>
            <person name="Amedeo P."/>
            <person name="Hass B."/>
            <person name="Wortman J."/>
        </authorList>
    </citation>
    <scope>NUCLEOTIDE SEQUENCE [LARGE SCALE GENOMIC DNA]</scope>
    <source>
        <strain evidence="3">ATCC 50983 / TXsc</strain>
    </source>
</reference>
<gene>
    <name evidence="2" type="ORF">Pmar_PMAR007088</name>
</gene>
<dbReference type="Proteomes" id="UP000007800">
    <property type="component" value="Unassembled WGS sequence"/>
</dbReference>
<evidence type="ECO:0000313" key="2">
    <source>
        <dbReference type="EMBL" id="EER02390.1"/>
    </source>
</evidence>
<dbReference type="OrthoDB" id="70250at2759"/>
<dbReference type="InterPro" id="IPR007720">
    <property type="entry name" value="PigQ/GPI1"/>
</dbReference>
<name>C5LLK3_PERM5</name>
<dbReference type="GO" id="GO:0005783">
    <property type="term" value="C:endoplasmic reticulum"/>
    <property type="evidence" value="ECO:0007669"/>
    <property type="project" value="TreeGrafter"/>
</dbReference>
<feature type="non-terminal residue" evidence="2">
    <location>
        <position position="1"/>
    </location>
</feature>
<dbReference type="OMA" id="IRICHKE"/>
<keyword evidence="1" id="KW-0472">Membrane</keyword>
<dbReference type="GO" id="GO:0016020">
    <property type="term" value="C:membrane"/>
    <property type="evidence" value="ECO:0007669"/>
    <property type="project" value="InterPro"/>
</dbReference>
<accession>C5LLK3</accession>
<sequence length="181" mass="20934">CLAVYGGMADGKPGRVSDEQEPRQIRRHYFPDRSKLLEPAHELAFIIDLLSIVFFHIFFVYVGVTRLWNTNTSNLYTLFLLFRGKKYNVLRERVDAHPFDLEQLLLGAVFLALFVFLLPTVFVFYVCFMLLWLAVLLIQLGLWTVIMFFNRFPLYALVLSVTDIYSLPSGVTVNLMPLQSS</sequence>